<reference evidence="2" key="1">
    <citation type="submission" date="2023-03" db="EMBL/GenBank/DDBJ databases">
        <title>Massive genome expansion in bonnet fungi (Mycena s.s.) driven by repeated elements and novel gene families across ecological guilds.</title>
        <authorList>
            <consortium name="Lawrence Berkeley National Laboratory"/>
            <person name="Harder C.B."/>
            <person name="Miyauchi S."/>
            <person name="Viragh M."/>
            <person name="Kuo A."/>
            <person name="Thoen E."/>
            <person name="Andreopoulos B."/>
            <person name="Lu D."/>
            <person name="Skrede I."/>
            <person name="Drula E."/>
            <person name="Henrissat B."/>
            <person name="Morin E."/>
            <person name="Kohler A."/>
            <person name="Barry K."/>
            <person name="LaButti K."/>
            <person name="Morin E."/>
            <person name="Salamov A."/>
            <person name="Lipzen A."/>
            <person name="Mereny Z."/>
            <person name="Hegedus B."/>
            <person name="Baldrian P."/>
            <person name="Stursova M."/>
            <person name="Weitz H."/>
            <person name="Taylor A."/>
            <person name="Grigoriev I.V."/>
            <person name="Nagy L.G."/>
            <person name="Martin F."/>
            <person name="Kauserud H."/>
        </authorList>
    </citation>
    <scope>NUCLEOTIDE SEQUENCE</scope>
    <source>
        <strain evidence="2">9284</strain>
    </source>
</reference>
<sequence>MDARDSSRKLERGDFRPSALRGEGQAQRAGQPSRIGDPREDSQVVLYPNSAFAGVWQPLTPEALAEASLEPLIIDPIVLQDGKYPKLPGWPRTPLLTVHRCPLHEPDGCYIVSTYINAWGPIPAEHESSGHTSLFRYRLRFLPIGGGSSFATWEPLSCTGTIDATSMYSFTLAGYGLSYQGRRYSSVLRGLCCLKTDEEGLRTVVLLPEIAERLICGHVALSPYTSALTVCGEDAVDIYYYD</sequence>
<accession>A0AAD7BRJ2</accession>
<feature type="compositionally biased region" description="Basic and acidic residues" evidence="1">
    <location>
        <begin position="1"/>
        <end position="15"/>
    </location>
</feature>
<comment type="caution">
    <text evidence="2">The sequence shown here is derived from an EMBL/GenBank/DDBJ whole genome shotgun (WGS) entry which is preliminary data.</text>
</comment>
<dbReference type="AlphaFoldDB" id="A0AAD7BRJ2"/>
<dbReference type="EMBL" id="JARKIF010000010">
    <property type="protein sequence ID" value="KAJ7628586.1"/>
    <property type="molecule type" value="Genomic_DNA"/>
</dbReference>
<name>A0AAD7BRJ2_9AGAR</name>
<feature type="region of interest" description="Disordered" evidence="1">
    <location>
        <begin position="1"/>
        <end position="40"/>
    </location>
</feature>
<gene>
    <name evidence="2" type="ORF">FB45DRAFT_41118</name>
</gene>
<proteinExistence type="predicted"/>
<evidence type="ECO:0000256" key="1">
    <source>
        <dbReference type="SAM" id="MobiDB-lite"/>
    </source>
</evidence>
<evidence type="ECO:0000313" key="2">
    <source>
        <dbReference type="EMBL" id="KAJ7628586.1"/>
    </source>
</evidence>
<organism evidence="2 3">
    <name type="scientific">Roridomyces roridus</name>
    <dbReference type="NCBI Taxonomy" id="1738132"/>
    <lineage>
        <taxon>Eukaryota</taxon>
        <taxon>Fungi</taxon>
        <taxon>Dikarya</taxon>
        <taxon>Basidiomycota</taxon>
        <taxon>Agaricomycotina</taxon>
        <taxon>Agaricomycetes</taxon>
        <taxon>Agaricomycetidae</taxon>
        <taxon>Agaricales</taxon>
        <taxon>Marasmiineae</taxon>
        <taxon>Mycenaceae</taxon>
        <taxon>Roridomyces</taxon>
    </lineage>
</organism>
<protein>
    <submittedName>
        <fullName evidence="2">Uncharacterized protein</fullName>
    </submittedName>
</protein>
<dbReference type="Proteomes" id="UP001221142">
    <property type="component" value="Unassembled WGS sequence"/>
</dbReference>
<evidence type="ECO:0000313" key="3">
    <source>
        <dbReference type="Proteomes" id="UP001221142"/>
    </source>
</evidence>
<keyword evidence="3" id="KW-1185">Reference proteome</keyword>